<evidence type="ECO:0000313" key="2">
    <source>
        <dbReference type="EMBL" id="CAG6514341.1"/>
    </source>
</evidence>
<dbReference type="EMBL" id="HBUE01275033">
    <property type="protein sequence ID" value="CAG6565829.1"/>
    <property type="molecule type" value="Transcribed_RNA"/>
</dbReference>
<feature type="transmembrane region" description="Helical" evidence="1">
    <location>
        <begin position="45"/>
        <end position="68"/>
    </location>
</feature>
<proteinExistence type="predicted"/>
<dbReference type="EMBL" id="HBUE01169644">
    <property type="protein sequence ID" value="CAG6514341.1"/>
    <property type="molecule type" value="Transcribed_RNA"/>
</dbReference>
<keyword evidence="1" id="KW-0472">Membrane</keyword>
<keyword evidence="1" id="KW-1133">Transmembrane helix</keyword>
<name>A0A8D8DR82_CULPI</name>
<accession>A0A8D8DR82</accession>
<protein>
    <submittedName>
        <fullName evidence="2">(northern house mosquito) hypothetical protein</fullName>
    </submittedName>
</protein>
<feature type="transmembrane region" description="Helical" evidence="1">
    <location>
        <begin position="12"/>
        <end position="39"/>
    </location>
</feature>
<organism evidence="2">
    <name type="scientific">Culex pipiens</name>
    <name type="common">House mosquito</name>
    <dbReference type="NCBI Taxonomy" id="7175"/>
    <lineage>
        <taxon>Eukaryota</taxon>
        <taxon>Metazoa</taxon>
        <taxon>Ecdysozoa</taxon>
        <taxon>Arthropoda</taxon>
        <taxon>Hexapoda</taxon>
        <taxon>Insecta</taxon>
        <taxon>Pterygota</taxon>
        <taxon>Neoptera</taxon>
        <taxon>Endopterygota</taxon>
        <taxon>Diptera</taxon>
        <taxon>Nematocera</taxon>
        <taxon>Culicoidea</taxon>
        <taxon>Culicidae</taxon>
        <taxon>Culicinae</taxon>
        <taxon>Culicini</taxon>
        <taxon>Culex</taxon>
        <taxon>Culex</taxon>
    </lineage>
</organism>
<evidence type="ECO:0000256" key="1">
    <source>
        <dbReference type="SAM" id="Phobius"/>
    </source>
</evidence>
<sequence length="153" mass="18124">MCPVRSVSSLHARFFFFVCWFISSKSRRSFFFFFFWLVFKTGKTHFYLVPGTHNTCFLPASLFFIYFFQKGETKHATVFTFASSFFQNEHTRTHACPWRGLSHQCVQHTQKRNPHMHTVEGYCSCCWAQGDLRRTFFLSVPVASLHEQMSFIQ</sequence>
<dbReference type="AlphaFoldDB" id="A0A8D8DR82"/>
<reference evidence="2" key="1">
    <citation type="submission" date="2021-05" db="EMBL/GenBank/DDBJ databases">
        <authorList>
            <person name="Alioto T."/>
            <person name="Alioto T."/>
            <person name="Gomez Garrido J."/>
        </authorList>
    </citation>
    <scope>NUCLEOTIDE SEQUENCE</scope>
</reference>
<keyword evidence="1" id="KW-0812">Transmembrane</keyword>